<evidence type="ECO:0000313" key="2">
    <source>
        <dbReference type="Proteomes" id="UP001331761"/>
    </source>
</evidence>
<organism evidence="1 2">
    <name type="scientific">Trichostrongylus colubriformis</name>
    <name type="common">Black scour worm</name>
    <dbReference type="NCBI Taxonomy" id="6319"/>
    <lineage>
        <taxon>Eukaryota</taxon>
        <taxon>Metazoa</taxon>
        <taxon>Ecdysozoa</taxon>
        <taxon>Nematoda</taxon>
        <taxon>Chromadorea</taxon>
        <taxon>Rhabditida</taxon>
        <taxon>Rhabditina</taxon>
        <taxon>Rhabditomorpha</taxon>
        <taxon>Strongyloidea</taxon>
        <taxon>Trichostrongylidae</taxon>
        <taxon>Trichostrongylus</taxon>
    </lineage>
</organism>
<proteinExistence type="predicted"/>
<reference evidence="1 2" key="1">
    <citation type="submission" date="2019-10" db="EMBL/GenBank/DDBJ databases">
        <title>Assembly and Annotation for the nematode Trichostrongylus colubriformis.</title>
        <authorList>
            <person name="Martin J."/>
        </authorList>
    </citation>
    <scope>NUCLEOTIDE SEQUENCE [LARGE SCALE GENOMIC DNA]</scope>
    <source>
        <strain evidence="1">G859</strain>
        <tissue evidence="1">Whole worm</tissue>
    </source>
</reference>
<dbReference type="AlphaFoldDB" id="A0AAN8IKJ3"/>
<name>A0AAN8IKJ3_TRICO</name>
<protein>
    <submittedName>
        <fullName evidence="1">Uncharacterized protein</fullName>
    </submittedName>
</protein>
<sequence>MLQEELTETTTEDKLRRLTSFFTNKSFDDIDMSFDLHGDINVDRDYFLEMMAGALTHHFGIDTDANALEGFSTLEDINNYISSRQ</sequence>
<dbReference type="EMBL" id="WIXE01014830">
    <property type="protein sequence ID" value="KAK5973983.1"/>
    <property type="molecule type" value="Genomic_DNA"/>
</dbReference>
<evidence type="ECO:0000313" key="1">
    <source>
        <dbReference type="EMBL" id="KAK5973983.1"/>
    </source>
</evidence>
<comment type="caution">
    <text evidence="1">The sequence shown here is derived from an EMBL/GenBank/DDBJ whole genome shotgun (WGS) entry which is preliminary data.</text>
</comment>
<dbReference type="Gene3D" id="1.10.1200.10">
    <property type="entry name" value="ACP-like"/>
    <property type="match status" value="1"/>
</dbReference>
<accession>A0AAN8IKJ3</accession>
<keyword evidence="2" id="KW-1185">Reference proteome</keyword>
<dbReference type="InterPro" id="IPR036736">
    <property type="entry name" value="ACP-like_sf"/>
</dbReference>
<dbReference type="Proteomes" id="UP001331761">
    <property type="component" value="Unassembled WGS sequence"/>
</dbReference>
<dbReference type="SUPFAM" id="SSF47336">
    <property type="entry name" value="ACP-like"/>
    <property type="match status" value="1"/>
</dbReference>
<gene>
    <name evidence="1" type="ORF">GCK32_019984</name>
</gene>